<evidence type="ECO:0000313" key="3">
    <source>
        <dbReference type="Proteomes" id="UP000193218"/>
    </source>
</evidence>
<dbReference type="GeneID" id="33554331"/>
<sequence>MDFQDWKRHVSSTLSLASDLFTVVRLEGGYLNSTIRLELLRDLPDFPESIPHLAGQRSLVLKHYPGYMYAWPEAQLSTARAAIEAKALRMMRDNALIREAFQEQGVSVPSLVHFDESNNVLWMEDFGPRSTMESGLEKLSTDVSSRLGKALAGLHIATMPMNKHLTVEPMAGPLALAEHEARMRNILKDELDVDGLMESLCMKHSPIIGLPHGDVRDDELCLGLGDIWPSSVLLLDDSSSPRLGIIDWEFFGPLHPASELATVTARLYISYLGQGLQEAFEDIARAFVCGYMEIFQESKHGSLVSRVSWSDRAAAAWARVLLNALVRAQGEDGNRWNAQMMGNIRSQAVRLLRRQVDDPILRLVCAIG</sequence>
<keyword evidence="3" id="KW-1185">Reference proteome</keyword>
<dbReference type="STRING" id="4999.A0A1Y1UJF9"/>
<dbReference type="Proteomes" id="UP000193218">
    <property type="component" value="Unassembled WGS sequence"/>
</dbReference>
<dbReference type="GO" id="GO:0016301">
    <property type="term" value="F:kinase activity"/>
    <property type="evidence" value="ECO:0007669"/>
    <property type="project" value="UniProtKB-KW"/>
</dbReference>
<dbReference type="Gene3D" id="3.30.200.20">
    <property type="entry name" value="Phosphorylase Kinase, domain 1"/>
    <property type="match status" value="1"/>
</dbReference>
<gene>
    <name evidence="2" type="ORF">BD324DRAFT_340786</name>
</gene>
<dbReference type="InterPro" id="IPR011009">
    <property type="entry name" value="Kinase-like_dom_sf"/>
</dbReference>
<evidence type="ECO:0000259" key="1">
    <source>
        <dbReference type="Pfam" id="PF01636"/>
    </source>
</evidence>
<dbReference type="OrthoDB" id="25129at2759"/>
<keyword evidence="2" id="KW-0418">Kinase</keyword>
<name>A0A1Y1UJF9_9TREE</name>
<dbReference type="SUPFAM" id="SSF56112">
    <property type="entry name" value="Protein kinase-like (PK-like)"/>
    <property type="match status" value="1"/>
</dbReference>
<keyword evidence="2" id="KW-0808">Transferase</keyword>
<comment type="caution">
    <text evidence="2">The sequence shown here is derived from an EMBL/GenBank/DDBJ whole genome shotgun (WGS) entry which is preliminary data.</text>
</comment>
<proteinExistence type="predicted"/>
<dbReference type="AlphaFoldDB" id="A0A1Y1UJF9"/>
<dbReference type="Pfam" id="PF01636">
    <property type="entry name" value="APH"/>
    <property type="match status" value="1"/>
</dbReference>
<feature type="domain" description="Aminoglycoside phosphotransferase" evidence="1">
    <location>
        <begin position="55"/>
        <end position="267"/>
    </location>
</feature>
<dbReference type="InterPro" id="IPR002575">
    <property type="entry name" value="Aminoglycoside_PTrfase"/>
</dbReference>
<dbReference type="InParanoid" id="A0A1Y1UJF9"/>
<protein>
    <submittedName>
        <fullName evidence="2">Kinase-like domain-containing protein</fullName>
    </submittedName>
</protein>
<evidence type="ECO:0000313" key="2">
    <source>
        <dbReference type="EMBL" id="ORX38188.1"/>
    </source>
</evidence>
<reference evidence="2 3" key="1">
    <citation type="submission" date="2017-03" db="EMBL/GenBank/DDBJ databases">
        <title>Widespread Adenine N6-methylation of Active Genes in Fungi.</title>
        <authorList>
            <consortium name="DOE Joint Genome Institute"/>
            <person name="Mondo S.J."/>
            <person name="Dannebaum R.O."/>
            <person name="Kuo R.C."/>
            <person name="Louie K.B."/>
            <person name="Bewick A.J."/>
            <person name="Labutti K."/>
            <person name="Haridas S."/>
            <person name="Kuo A."/>
            <person name="Salamov A."/>
            <person name="Ahrendt S.R."/>
            <person name="Lau R."/>
            <person name="Bowen B.P."/>
            <person name="Lipzen A."/>
            <person name="Sullivan W."/>
            <person name="Andreopoulos W.B."/>
            <person name="Clum A."/>
            <person name="Lindquist E."/>
            <person name="Daum C."/>
            <person name="Northen T.R."/>
            <person name="Ramamoorthy G."/>
            <person name="Schmitz R.J."/>
            <person name="Gryganskyi A."/>
            <person name="Culley D."/>
            <person name="Magnuson J."/>
            <person name="James T.Y."/>
            <person name="O'Malley M.A."/>
            <person name="Stajich J.E."/>
            <person name="Spatafora J.W."/>
            <person name="Visel A."/>
            <person name="Grigoriev I.V."/>
        </authorList>
    </citation>
    <scope>NUCLEOTIDE SEQUENCE [LARGE SCALE GENOMIC DNA]</scope>
    <source>
        <strain evidence="2 3">NRRL Y-17943</strain>
    </source>
</reference>
<organism evidence="2 3">
    <name type="scientific">Kockovaella imperatae</name>
    <dbReference type="NCBI Taxonomy" id="4999"/>
    <lineage>
        <taxon>Eukaryota</taxon>
        <taxon>Fungi</taxon>
        <taxon>Dikarya</taxon>
        <taxon>Basidiomycota</taxon>
        <taxon>Agaricomycotina</taxon>
        <taxon>Tremellomycetes</taxon>
        <taxon>Tremellales</taxon>
        <taxon>Cuniculitremaceae</taxon>
        <taxon>Kockovaella</taxon>
    </lineage>
</organism>
<dbReference type="EMBL" id="NBSH01000004">
    <property type="protein sequence ID" value="ORX38188.1"/>
    <property type="molecule type" value="Genomic_DNA"/>
</dbReference>
<dbReference type="RefSeq" id="XP_021872110.1">
    <property type="nucleotide sequence ID" value="XM_022012523.1"/>
</dbReference>
<accession>A0A1Y1UJF9</accession>